<accession>A0A0C5C2A7</accession>
<feature type="domain" description="Peptidase M50" evidence="13">
    <location>
        <begin position="33"/>
        <end position="105"/>
    </location>
</feature>
<dbReference type="GO" id="GO:0016020">
    <property type="term" value="C:membrane"/>
    <property type="evidence" value="ECO:0007669"/>
    <property type="project" value="UniProtKB-SubCell"/>
</dbReference>
<feature type="transmembrane region" description="Helical" evidence="12">
    <location>
        <begin position="182"/>
        <end position="199"/>
    </location>
</feature>
<keyword evidence="5 12" id="KW-0812">Transmembrane</keyword>
<dbReference type="CDD" id="cd06161">
    <property type="entry name" value="S2P-M50_SpoIVFB"/>
    <property type="match status" value="1"/>
</dbReference>
<reference evidence="14" key="1">
    <citation type="submission" date="2015-01" db="EMBL/GenBank/DDBJ databases">
        <title>Comparative genome analysis of Bacillus coagulans HM-08, Clostridium butyricum HM-68, Bacillus subtilis HM-66 and Bacillus licheniformis BL-09.</title>
        <authorList>
            <person name="Zhang H."/>
        </authorList>
    </citation>
    <scope>NUCLEOTIDE SEQUENCE [LARGE SCALE GENOMIC DNA]</scope>
    <source>
        <strain evidence="14">HM-08</strain>
    </source>
</reference>
<dbReference type="Pfam" id="PF02163">
    <property type="entry name" value="Peptidase_M50"/>
    <property type="match status" value="1"/>
</dbReference>
<evidence type="ECO:0000256" key="9">
    <source>
        <dbReference type="ARBA" id="ARBA00022989"/>
    </source>
</evidence>
<evidence type="ECO:0000256" key="10">
    <source>
        <dbReference type="ARBA" id="ARBA00023049"/>
    </source>
</evidence>
<gene>
    <name evidence="15" type="ORF">HMPREF3213_00977</name>
    <name evidence="14" type="ORF">SB48_HM08orf02573</name>
</gene>
<dbReference type="STRING" id="1398.AB434_3643"/>
<dbReference type="PANTHER" id="PTHR39188">
    <property type="entry name" value="MEMBRANE-ASSOCIATED ZINC METALLOPROTEASE M50B"/>
    <property type="match status" value="1"/>
</dbReference>
<evidence type="ECO:0000256" key="3">
    <source>
        <dbReference type="ARBA" id="ARBA00007931"/>
    </source>
</evidence>
<dbReference type="Proteomes" id="UP000032024">
    <property type="component" value="Chromosome"/>
</dbReference>
<reference evidence="15" key="4">
    <citation type="submission" date="2016-01" db="EMBL/GenBank/DDBJ databases">
        <authorList>
            <person name="Oliw E.H."/>
        </authorList>
    </citation>
    <scope>NUCLEOTIDE SEQUENCE [LARGE SCALE GENOMIC DNA]</scope>
    <source>
        <strain evidence="15">GED7749B</strain>
    </source>
</reference>
<keyword evidence="9 12" id="KW-1133">Transmembrane helix</keyword>
<sequence>MSERFWLLKKIKIHPLFWLVAAIAAVTARFQDLILLFAIIFIHEMGHAVAAQYFSWRVKKIAILPFGGVAETEEHGNRPLKEELIVTLSGPLQHVWIAVFAYLLFRFDVLPGQMYTQIGEWNRAILFFNLLPIWPLDGGKLLNMAFSTVYPFLRAFRMTICCSFIVLLLFHAAALLNAPANLNVWAIAVYLYAALWKEWKQLYFVFIRFLLERYYGKRDPLRHLETIEVDAGAYLYEVLESFKRGRKHPLIVLKNGVEVGKLDENELLHAFFSEKQTNAKVSDILYSY</sequence>
<evidence type="ECO:0000256" key="7">
    <source>
        <dbReference type="ARBA" id="ARBA00022801"/>
    </source>
</evidence>
<proteinExistence type="inferred from homology"/>
<feature type="transmembrane region" description="Helical" evidence="12">
    <location>
        <begin position="155"/>
        <end position="176"/>
    </location>
</feature>
<evidence type="ECO:0000256" key="5">
    <source>
        <dbReference type="ARBA" id="ARBA00022692"/>
    </source>
</evidence>
<evidence type="ECO:0000256" key="12">
    <source>
        <dbReference type="SAM" id="Phobius"/>
    </source>
</evidence>
<evidence type="ECO:0000313" key="17">
    <source>
        <dbReference type="Proteomes" id="UP000070376"/>
    </source>
</evidence>
<evidence type="ECO:0000256" key="4">
    <source>
        <dbReference type="ARBA" id="ARBA00022670"/>
    </source>
</evidence>
<keyword evidence="8" id="KW-0862">Zinc</keyword>
<evidence type="ECO:0000313" key="15">
    <source>
        <dbReference type="EMBL" id="KWZ84188.1"/>
    </source>
</evidence>
<keyword evidence="7" id="KW-0378">Hydrolase</keyword>
<organism evidence="15 17">
    <name type="scientific">Heyndrickxia coagulans</name>
    <name type="common">Weizmannia coagulans</name>
    <dbReference type="NCBI Taxonomy" id="1398"/>
    <lineage>
        <taxon>Bacteria</taxon>
        <taxon>Bacillati</taxon>
        <taxon>Bacillota</taxon>
        <taxon>Bacilli</taxon>
        <taxon>Bacillales</taxon>
        <taxon>Bacillaceae</taxon>
        <taxon>Heyndrickxia</taxon>
    </lineage>
</organism>
<dbReference type="GO" id="GO:0008237">
    <property type="term" value="F:metallopeptidase activity"/>
    <property type="evidence" value="ECO:0007669"/>
    <property type="project" value="UniProtKB-KW"/>
</dbReference>
<evidence type="ECO:0000256" key="8">
    <source>
        <dbReference type="ARBA" id="ARBA00022833"/>
    </source>
</evidence>
<dbReference type="RefSeq" id="WP_014097868.1">
    <property type="nucleotide sequence ID" value="NZ_CABJCT010000002.1"/>
</dbReference>
<comment type="subcellular location">
    <subcellularLocation>
        <location evidence="2">Membrane</location>
        <topology evidence="2">Multi-pass membrane protein</topology>
    </subcellularLocation>
</comment>
<evidence type="ECO:0000313" key="16">
    <source>
        <dbReference type="Proteomes" id="UP000032024"/>
    </source>
</evidence>
<dbReference type="InterPro" id="IPR008915">
    <property type="entry name" value="Peptidase_M50"/>
</dbReference>
<feature type="transmembrane region" description="Helical" evidence="12">
    <location>
        <begin position="34"/>
        <end position="54"/>
    </location>
</feature>
<evidence type="ECO:0000256" key="1">
    <source>
        <dbReference type="ARBA" id="ARBA00001947"/>
    </source>
</evidence>
<evidence type="ECO:0000313" key="14">
    <source>
        <dbReference type="EMBL" id="AJO22423.1"/>
    </source>
</evidence>
<comment type="similarity">
    <text evidence="3">Belongs to the peptidase M50B family.</text>
</comment>
<keyword evidence="4" id="KW-0645">Protease</keyword>
<keyword evidence="10" id="KW-0482">Metalloprotease</keyword>
<comment type="cofactor">
    <cofactor evidence="1">
        <name>Zn(2+)</name>
        <dbReference type="ChEBI" id="CHEBI:29105"/>
    </cofactor>
</comment>
<keyword evidence="11 12" id="KW-0472">Membrane</keyword>
<dbReference type="EMBL" id="LRPN01000032">
    <property type="protein sequence ID" value="KWZ84188.1"/>
    <property type="molecule type" value="Genomic_DNA"/>
</dbReference>
<protein>
    <submittedName>
        <fullName evidence="14">Peptidase M50</fullName>
    </submittedName>
    <submittedName>
        <fullName evidence="15">Putative stage IV sporulation protein FB</fullName>
    </submittedName>
</protein>
<dbReference type="Proteomes" id="UP000070376">
    <property type="component" value="Unassembled WGS sequence"/>
</dbReference>
<evidence type="ECO:0000256" key="6">
    <source>
        <dbReference type="ARBA" id="ARBA00022723"/>
    </source>
</evidence>
<feature type="transmembrane region" description="Helical" evidence="12">
    <location>
        <begin position="12"/>
        <end position="28"/>
    </location>
</feature>
<dbReference type="PANTHER" id="PTHR39188:SF3">
    <property type="entry name" value="STAGE IV SPORULATION PROTEIN FB"/>
    <property type="match status" value="1"/>
</dbReference>
<dbReference type="GO" id="GO:0006508">
    <property type="term" value="P:proteolysis"/>
    <property type="evidence" value="ECO:0007669"/>
    <property type="project" value="UniProtKB-KW"/>
</dbReference>
<dbReference type="EMBL" id="CP010525">
    <property type="protein sequence ID" value="AJO22423.1"/>
    <property type="molecule type" value="Genomic_DNA"/>
</dbReference>
<keyword evidence="16" id="KW-1185">Reference proteome</keyword>
<dbReference type="GeneID" id="93259362"/>
<reference evidence="16" key="2">
    <citation type="submission" date="2015-01" db="EMBL/GenBank/DDBJ databases">
        <title>Comparative genome analysis of Bacillus coagulans HM-08, Clostridium butyricum HM-68, Bacillus subtilis HM-66 and Bacillus paralicheniformis BL-09.</title>
        <authorList>
            <person name="Zhang H."/>
        </authorList>
    </citation>
    <scope>NUCLEOTIDE SEQUENCE [LARGE SCALE GENOMIC DNA]</scope>
    <source>
        <strain evidence="16">HM-08</strain>
    </source>
</reference>
<evidence type="ECO:0000256" key="11">
    <source>
        <dbReference type="ARBA" id="ARBA00023136"/>
    </source>
</evidence>
<dbReference type="AlphaFoldDB" id="A0A0C5C2A7"/>
<dbReference type="GO" id="GO:0046872">
    <property type="term" value="F:metal ion binding"/>
    <property type="evidence" value="ECO:0007669"/>
    <property type="project" value="UniProtKB-KW"/>
</dbReference>
<reference evidence="17" key="3">
    <citation type="submission" date="2016-01" db="EMBL/GenBank/DDBJ databases">
        <authorList>
            <person name="Mitreva M."/>
            <person name="Pepin K.H."/>
            <person name="Mihindukulasuriya K.A."/>
            <person name="Fulton R."/>
            <person name="Fronick C."/>
            <person name="O'Laughlin M."/>
            <person name="Miner T."/>
            <person name="Herter B."/>
            <person name="Rosa B.A."/>
            <person name="Cordes M."/>
            <person name="Tomlinson C."/>
            <person name="Wollam A."/>
            <person name="Palsikar V.B."/>
            <person name="Mardis E.R."/>
            <person name="Wilson R.K."/>
        </authorList>
    </citation>
    <scope>NUCLEOTIDE SEQUENCE [LARGE SCALE GENOMIC DNA]</scope>
    <source>
        <strain evidence="17">GED7749B</strain>
    </source>
</reference>
<dbReference type="PATRIC" id="fig|1398.18.peg.1639"/>
<name>A0A0C5C2A7_HEYCO</name>
<keyword evidence="6" id="KW-0479">Metal-binding</keyword>
<evidence type="ECO:0000259" key="13">
    <source>
        <dbReference type="Pfam" id="PF02163"/>
    </source>
</evidence>
<evidence type="ECO:0000256" key="2">
    <source>
        <dbReference type="ARBA" id="ARBA00004141"/>
    </source>
</evidence>